<proteinExistence type="inferred from homology"/>
<dbReference type="GO" id="GO:0005840">
    <property type="term" value="C:ribosome"/>
    <property type="evidence" value="ECO:0007669"/>
    <property type="project" value="UniProtKB-KW"/>
</dbReference>
<dbReference type="RefSeq" id="WP_176254990.1">
    <property type="nucleotide sequence ID" value="NZ_BAABXL010000001.1"/>
</dbReference>
<dbReference type="InterPro" id="IPR016181">
    <property type="entry name" value="Acyl_CoA_acyltransferase"/>
</dbReference>
<comment type="function">
    <text evidence="5">Acetylates the N-terminal alanine of ribosomal protein bS18.</text>
</comment>
<evidence type="ECO:0000256" key="3">
    <source>
        <dbReference type="ARBA" id="ARBA00022679"/>
    </source>
</evidence>
<dbReference type="PANTHER" id="PTHR43420">
    <property type="entry name" value="ACETYLTRANSFERASE"/>
    <property type="match status" value="1"/>
</dbReference>
<feature type="domain" description="N-acetyltransferase" evidence="6">
    <location>
        <begin position="5"/>
        <end position="149"/>
    </location>
</feature>
<protein>
    <recommendedName>
        <fullName evidence="5">[Ribosomal protein bS18]-alanine N-acetyltransferase</fullName>
        <ecNumber evidence="5">2.3.1.266</ecNumber>
    </recommendedName>
</protein>
<accession>A0ABQ0ATY0</accession>
<evidence type="ECO:0000256" key="4">
    <source>
        <dbReference type="ARBA" id="ARBA00023315"/>
    </source>
</evidence>
<organism evidence="7 8">
    <name type="scientific">Enterocloster alcoholdehydrogenati</name>
    <dbReference type="NCBI Taxonomy" id="2547410"/>
    <lineage>
        <taxon>Bacteria</taxon>
        <taxon>Bacillati</taxon>
        <taxon>Bacillota</taxon>
        <taxon>Clostridia</taxon>
        <taxon>Lachnospirales</taxon>
        <taxon>Lachnospiraceae</taxon>
        <taxon>Enterocloster</taxon>
    </lineage>
</organism>
<keyword evidence="3" id="KW-0808">Transferase</keyword>
<dbReference type="Gene3D" id="3.40.630.30">
    <property type="match status" value="1"/>
</dbReference>
<keyword evidence="2 5" id="KW-0963">Cytoplasm</keyword>
<dbReference type="InterPro" id="IPR006464">
    <property type="entry name" value="AcTrfase_RimI/Ard1"/>
</dbReference>
<comment type="similarity">
    <text evidence="1 5">Belongs to the acetyltransferase family. RimI subfamily.</text>
</comment>
<keyword evidence="8" id="KW-1185">Reference proteome</keyword>
<gene>
    <name evidence="7" type="primary">rimI</name>
    <name evidence="7" type="ORF">F130042H8_05520</name>
</gene>
<dbReference type="CDD" id="cd04301">
    <property type="entry name" value="NAT_SF"/>
    <property type="match status" value="1"/>
</dbReference>
<dbReference type="InterPro" id="IPR000182">
    <property type="entry name" value="GNAT_dom"/>
</dbReference>
<evidence type="ECO:0000256" key="5">
    <source>
        <dbReference type="RuleBase" id="RU363094"/>
    </source>
</evidence>
<evidence type="ECO:0000313" key="8">
    <source>
        <dbReference type="Proteomes" id="UP001600894"/>
    </source>
</evidence>
<evidence type="ECO:0000256" key="2">
    <source>
        <dbReference type="ARBA" id="ARBA00022490"/>
    </source>
</evidence>
<dbReference type="SUPFAM" id="SSF55729">
    <property type="entry name" value="Acyl-CoA N-acyltransferases (Nat)"/>
    <property type="match status" value="1"/>
</dbReference>
<dbReference type="NCBIfam" id="TIGR01575">
    <property type="entry name" value="rimI"/>
    <property type="match status" value="1"/>
</dbReference>
<evidence type="ECO:0000256" key="1">
    <source>
        <dbReference type="ARBA" id="ARBA00005395"/>
    </source>
</evidence>
<comment type="caution">
    <text evidence="7">The sequence shown here is derived from an EMBL/GenBank/DDBJ whole genome shotgun (WGS) entry which is preliminary data.</text>
</comment>
<dbReference type="PROSITE" id="PS51186">
    <property type="entry name" value="GNAT"/>
    <property type="match status" value="1"/>
</dbReference>
<comment type="subcellular location">
    <subcellularLocation>
        <location evidence="5">Cytoplasm</location>
    </subcellularLocation>
</comment>
<keyword evidence="7" id="KW-0687">Ribonucleoprotein</keyword>
<dbReference type="PANTHER" id="PTHR43420:SF44">
    <property type="entry name" value="ACETYLTRANSFERASE YPEA"/>
    <property type="match status" value="1"/>
</dbReference>
<name>A0ABQ0ATY0_9FIRM</name>
<dbReference type="EMBL" id="BAABXL010000001">
    <property type="protein sequence ID" value="GAA6267492.1"/>
    <property type="molecule type" value="Genomic_DNA"/>
</dbReference>
<reference evidence="7 8" key="1">
    <citation type="submission" date="2024-04" db="EMBL/GenBank/DDBJ databases">
        <title>Defined microbial consortia suppress multidrug-resistant proinflammatory Enterobacteriaceae via ecological control.</title>
        <authorList>
            <person name="Furuichi M."/>
            <person name="Kawaguchi T."/>
            <person name="Pust M."/>
            <person name="Yasuma K."/>
            <person name="Plichta D."/>
            <person name="Hasegawa N."/>
            <person name="Ohya T."/>
            <person name="Bhattarai S."/>
            <person name="Sasajima S."/>
            <person name="Aoto Y."/>
            <person name="Tuganbaev T."/>
            <person name="Yaginuma M."/>
            <person name="Ueda M."/>
            <person name="Okahashi N."/>
            <person name="Amafuji K."/>
            <person name="Kiridooshi Y."/>
            <person name="Sugita K."/>
            <person name="Strazar M."/>
            <person name="Skelly A."/>
            <person name="Suda W."/>
            <person name="Hattori M."/>
            <person name="Nakamoto N."/>
            <person name="Caballero S."/>
            <person name="Norman J."/>
            <person name="Olle B."/>
            <person name="Tanoue T."/>
            <person name="Arita M."/>
            <person name="Bucci V."/>
            <person name="Atarashi K."/>
            <person name="Xavier R."/>
            <person name="Honda K."/>
        </authorList>
    </citation>
    <scope>NUCLEOTIDE SEQUENCE [LARGE SCALE GENOMIC DNA]</scope>
    <source>
        <strain evidence="8">f13</strain>
    </source>
</reference>
<sequence>MDKNVILRPMEAADLDQVEKLEQTCFSHPWSKKLLEESLNSRLDTCFVCQFENKIAGYCVVRILAGEGELQRIAVFLQYRRQGFARRLMDEVMAFARENGASAISLEVRESNTGARHLYEAYGFCQEAVRKGYYQNPSEDAVIMWNRGI</sequence>
<dbReference type="Pfam" id="PF00583">
    <property type="entry name" value="Acetyltransf_1"/>
    <property type="match status" value="1"/>
</dbReference>
<evidence type="ECO:0000259" key="6">
    <source>
        <dbReference type="PROSITE" id="PS51186"/>
    </source>
</evidence>
<dbReference type="Proteomes" id="UP001600894">
    <property type="component" value="Unassembled WGS sequence"/>
</dbReference>
<keyword evidence="4" id="KW-0012">Acyltransferase</keyword>
<dbReference type="InterPro" id="IPR050680">
    <property type="entry name" value="YpeA/RimI_acetyltransf"/>
</dbReference>
<comment type="catalytic activity">
    <reaction evidence="5">
        <text>N-terminal L-alanyl-[ribosomal protein bS18] + acetyl-CoA = N-terminal N(alpha)-acetyl-L-alanyl-[ribosomal protein bS18] + CoA + H(+)</text>
        <dbReference type="Rhea" id="RHEA:43756"/>
        <dbReference type="Rhea" id="RHEA-COMP:10676"/>
        <dbReference type="Rhea" id="RHEA-COMP:10677"/>
        <dbReference type="ChEBI" id="CHEBI:15378"/>
        <dbReference type="ChEBI" id="CHEBI:57287"/>
        <dbReference type="ChEBI" id="CHEBI:57288"/>
        <dbReference type="ChEBI" id="CHEBI:64718"/>
        <dbReference type="ChEBI" id="CHEBI:83683"/>
        <dbReference type="EC" id="2.3.1.266"/>
    </reaction>
</comment>
<evidence type="ECO:0000313" key="7">
    <source>
        <dbReference type="EMBL" id="GAA6267492.1"/>
    </source>
</evidence>
<keyword evidence="7" id="KW-0689">Ribosomal protein</keyword>
<dbReference type="EC" id="2.3.1.266" evidence="5"/>